<reference evidence="9" key="1">
    <citation type="submission" date="2017-01" db="EMBL/GenBank/DDBJ databases">
        <title>Comparative genomics of anhydrobiosis in the tardigrade Hypsibius dujardini.</title>
        <authorList>
            <person name="Yoshida Y."/>
            <person name="Koutsovoulos G."/>
            <person name="Laetsch D."/>
            <person name="Stevens L."/>
            <person name="Kumar S."/>
            <person name="Horikawa D."/>
            <person name="Ishino K."/>
            <person name="Komine S."/>
            <person name="Tomita M."/>
            <person name="Blaxter M."/>
            <person name="Arakawa K."/>
        </authorList>
    </citation>
    <scope>NUCLEOTIDE SEQUENCE [LARGE SCALE GENOMIC DNA]</scope>
    <source>
        <strain evidence="9">Z151</strain>
    </source>
</reference>
<dbReference type="FunFam" id="1.20.120.550:FF:000003">
    <property type="entry name" value="Leukotriene C4 synthase"/>
    <property type="match status" value="1"/>
</dbReference>
<evidence type="ECO:0000256" key="7">
    <source>
        <dbReference type="SAM" id="Phobius"/>
    </source>
</evidence>
<evidence type="ECO:0000256" key="4">
    <source>
        <dbReference type="ARBA" id="ARBA00022824"/>
    </source>
</evidence>
<dbReference type="InterPro" id="IPR023352">
    <property type="entry name" value="MAPEG-like_dom_sf"/>
</dbReference>
<dbReference type="PANTHER" id="PTHR10250:SF15">
    <property type="entry name" value="MICROSOMAL GLUTATHIONE S-TRANSFERASE-RELATED"/>
    <property type="match status" value="1"/>
</dbReference>
<dbReference type="Pfam" id="PF01124">
    <property type="entry name" value="MAPEG"/>
    <property type="match status" value="1"/>
</dbReference>
<keyword evidence="3" id="KW-0434">Leukotriene biosynthesis</keyword>
<keyword evidence="6 7" id="KW-0472">Membrane</keyword>
<dbReference type="Proteomes" id="UP000192578">
    <property type="component" value="Unassembled WGS sequence"/>
</dbReference>
<evidence type="ECO:0000256" key="3">
    <source>
        <dbReference type="ARBA" id="ARBA00022751"/>
    </source>
</evidence>
<dbReference type="GO" id="GO:0004602">
    <property type="term" value="F:glutathione peroxidase activity"/>
    <property type="evidence" value="ECO:0007669"/>
    <property type="project" value="TreeGrafter"/>
</dbReference>
<sequence>MTALSAYLQVPAKSISVDSLWLVGVVSLASGFQLAGFARRVGEARKKYKVYPPRVDGDEGFVRCFRAQQNCLEFYPIFLVTTWLAAIFFHQLPAAVLAVFYILERESYFTSYSRDAEARRKPFYRTVYAIQGLALLAALGLFNVMVRQLCGRNLIQTIIDVITLPI</sequence>
<proteinExistence type="predicted"/>
<dbReference type="InterPro" id="IPR050997">
    <property type="entry name" value="MAPEG"/>
</dbReference>
<keyword evidence="4" id="KW-0256">Endoplasmic reticulum</keyword>
<evidence type="ECO:0000313" key="8">
    <source>
        <dbReference type="EMBL" id="OQV20538.1"/>
    </source>
</evidence>
<dbReference type="AlphaFoldDB" id="A0A1W0WZE0"/>
<comment type="subcellular location">
    <subcellularLocation>
        <location evidence="1">Endoplasmic reticulum membrane</location>
        <topology evidence="1">Multi-pass membrane protein</topology>
    </subcellularLocation>
</comment>
<feature type="transmembrane region" description="Helical" evidence="7">
    <location>
        <begin position="75"/>
        <end position="103"/>
    </location>
</feature>
<dbReference type="GO" id="GO:0004364">
    <property type="term" value="F:glutathione transferase activity"/>
    <property type="evidence" value="ECO:0007669"/>
    <property type="project" value="TreeGrafter"/>
</dbReference>
<comment type="caution">
    <text evidence="8">The sequence shown here is derived from an EMBL/GenBank/DDBJ whole genome shotgun (WGS) entry which is preliminary data.</text>
</comment>
<dbReference type="OrthoDB" id="410651at2759"/>
<dbReference type="EMBL" id="MTYJ01000030">
    <property type="protein sequence ID" value="OQV20538.1"/>
    <property type="molecule type" value="Genomic_DNA"/>
</dbReference>
<dbReference type="Gene3D" id="1.20.120.550">
    <property type="entry name" value="Membrane associated eicosanoid/glutathione metabolism-like domain"/>
    <property type="match status" value="1"/>
</dbReference>
<keyword evidence="2 7" id="KW-0812">Transmembrane</keyword>
<protein>
    <submittedName>
        <fullName evidence="8">Microsomal glutathione S-transferase 2</fullName>
    </submittedName>
</protein>
<dbReference type="InterPro" id="IPR001446">
    <property type="entry name" value="5_LipOase_AP"/>
</dbReference>
<evidence type="ECO:0000256" key="5">
    <source>
        <dbReference type="ARBA" id="ARBA00022989"/>
    </source>
</evidence>
<feature type="transmembrane region" description="Helical" evidence="7">
    <location>
        <begin position="20"/>
        <end position="38"/>
    </location>
</feature>
<evidence type="ECO:0000313" key="9">
    <source>
        <dbReference type="Proteomes" id="UP000192578"/>
    </source>
</evidence>
<organism evidence="8 9">
    <name type="scientific">Hypsibius exemplaris</name>
    <name type="common">Freshwater tardigrade</name>
    <dbReference type="NCBI Taxonomy" id="2072580"/>
    <lineage>
        <taxon>Eukaryota</taxon>
        <taxon>Metazoa</taxon>
        <taxon>Ecdysozoa</taxon>
        <taxon>Tardigrada</taxon>
        <taxon>Eutardigrada</taxon>
        <taxon>Parachela</taxon>
        <taxon>Hypsibioidea</taxon>
        <taxon>Hypsibiidae</taxon>
        <taxon>Hypsibius</taxon>
    </lineage>
</organism>
<name>A0A1W0WZE0_HYPEX</name>
<dbReference type="GO" id="GO:0004464">
    <property type="term" value="F:leukotriene-C4 synthase activity"/>
    <property type="evidence" value="ECO:0007669"/>
    <property type="project" value="TreeGrafter"/>
</dbReference>
<dbReference type="GO" id="GO:0005789">
    <property type="term" value="C:endoplasmic reticulum membrane"/>
    <property type="evidence" value="ECO:0007669"/>
    <property type="project" value="UniProtKB-SubCell"/>
</dbReference>
<dbReference type="InterPro" id="IPR001129">
    <property type="entry name" value="Membr-assoc_MAPEG"/>
</dbReference>
<dbReference type="SUPFAM" id="SSF161084">
    <property type="entry name" value="MAPEG domain-like"/>
    <property type="match status" value="1"/>
</dbReference>
<dbReference type="GO" id="GO:0008047">
    <property type="term" value="F:enzyme activator activity"/>
    <property type="evidence" value="ECO:0007669"/>
    <property type="project" value="InterPro"/>
</dbReference>
<evidence type="ECO:0000256" key="1">
    <source>
        <dbReference type="ARBA" id="ARBA00004477"/>
    </source>
</evidence>
<evidence type="ECO:0000256" key="6">
    <source>
        <dbReference type="ARBA" id="ARBA00023136"/>
    </source>
</evidence>
<gene>
    <name evidence="8" type="ORF">BV898_05582</name>
</gene>
<dbReference type="GO" id="GO:0005635">
    <property type="term" value="C:nuclear envelope"/>
    <property type="evidence" value="ECO:0007669"/>
    <property type="project" value="TreeGrafter"/>
</dbReference>
<dbReference type="PRINTS" id="PR00488">
    <property type="entry name" value="5LPOXGNASEAP"/>
</dbReference>
<dbReference type="GO" id="GO:0019370">
    <property type="term" value="P:leukotriene biosynthetic process"/>
    <property type="evidence" value="ECO:0007669"/>
    <property type="project" value="UniProtKB-KW"/>
</dbReference>
<feature type="transmembrane region" description="Helical" evidence="7">
    <location>
        <begin position="123"/>
        <end position="146"/>
    </location>
</feature>
<keyword evidence="5 7" id="KW-1133">Transmembrane helix</keyword>
<evidence type="ECO:0000256" key="2">
    <source>
        <dbReference type="ARBA" id="ARBA00022692"/>
    </source>
</evidence>
<dbReference type="PANTHER" id="PTHR10250">
    <property type="entry name" value="MICROSOMAL GLUTATHIONE S-TRANSFERASE"/>
    <property type="match status" value="1"/>
</dbReference>
<keyword evidence="9" id="KW-1185">Reference proteome</keyword>
<accession>A0A1W0WZE0</accession>